<organism evidence="1">
    <name type="scientific">marine sediment metagenome</name>
    <dbReference type="NCBI Taxonomy" id="412755"/>
    <lineage>
        <taxon>unclassified sequences</taxon>
        <taxon>metagenomes</taxon>
        <taxon>ecological metagenomes</taxon>
    </lineage>
</organism>
<protein>
    <recommendedName>
        <fullName evidence="2">Galactosyltransferase C-terminal domain-containing protein</fullName>
    </recommendedName>
</protein>
<reference evidence="1" key="1">
    <citation type="journal article" date="2015" name="Nature">
        <title>Complex archaea that bridge the gap between prokaryotes and eukaryotes.</title>
        <authorList>
            <person name="Spang A."/>
            <person name="Saw J.H."/>
            <person name="Jorgensen S.L."/>
            <person name="Zaremba-Niedzwiedzka K."/>
            <person name="Martijn J."/>
            <person name="Lind A.E."/>
            <person name="van Eijk R."/>
            <person name="Schleper C."/>
            <person name="Guy L."/>
            <person name="Ettema T.J."/>
        </authorList>
    </citation>
    <scope>NUCLEOTIDE SEQUENCE</scope>
</reference>
<evidence type="ECO:0000313" key="1">
    <source>
        <dbReference type="EMBL" id="KKM23111.1"/>
    </source>
</evidence>
<comment type="caution">
    <text evidence="1">The sequence shown here is derived from an EMBL/GenBank/DDBJ whole genome shotgun (WGS) entry which is preliminary data.</text>
</comment>
<accession>A0A0F9I671</accession>
<name>A0A0F9I671_9ZZZZ</name>
<proteinExistence type="predicted"/>
<gene>
    <name evidence="1" type="ORF">LCGC14_1618480</name>
</gene>
<dbReference type="EMBL" id="LAZR01013196">
    <property type="protein sequence ID" value="KKM23111.1"/>
    <property type="molecule type" value="Genomic_DNA"/>
</dbReference>
<evidence type="ECO:0008006" key="2">
    <source>
        <dbReference type="Google" id="ProtNLM"/>
    </source>
</evidence>
<dbReference type="AlphaFoldDB" id="A0A0F9I671"/>
<sequence length="224" mass="26044">MKNIILQHWTGELNELAKLSSENIANYASKINVEYKLLKGNIFRENLTPPMQKLYMLDEVFDGYNYVVMLDMDVFARKDLSVNVFIDTEGIGRHTPIQDMLVKKLAGLYPTLGDVKYPYWGGSIWRLSKDIRKSLRQHINEDEMSVFSKPYHFEDEGVMHRLAILADLKVSQDTYLDGNVWNQSSFEQNVDDAYFIHIRTKITPSGPKRTKMENYNDLVKRGII</sequence>